<dbReference type="RefSeq" id="XP_003135672.1">
    <property type="nucleotide sequence ID" value="XM_003135624.2"/>
</dbReference>
<reference evidence="3 4" key="1">
    <citation type="submission" date="2012-04" db="EMBL/GenBank/DDBJ databases">
        <title>The Genome Sequence of Loa loa.</title>
        <authorList>
            <consortium name="The Broad Institute Genome Sequencing Platform"/>
            <consortium name="Broad Institute Genome Sequencing Center for Infectious Disease"/>
            <person name="Nutman T.B."/>
            <person name="Fink D.L."/>
            <person name="Russ C."/>
            <person name="Young S."/>
            <person name="Zeng Q."/>
            <person name="Gargeya S."/>
            <person name="Alvarado L."/>
            <person name="Berlin A."/>
            <person name="Chapman S.B."/>
            <person name="Chen Z."/>
            <person name="Freedman E."/>
            <person name="Gellesch M."/>
            <person name="Goldberg J."/>
            <person name="Griggs A."/>
            <person name="Gujja S."/>
            <person name="Heilman E.R."/>
            <person name="Heiman D."/>
            <person name="Howarth C."/>
            <person name="Mehta T."/>
            <person name="Neiman D."/>
            <person name="Pearson M."/>
            <person name="Roberts A."/>
            <person name="Saif S."/>
            <person name="Shea T."/>
            <person name="Shenoy N."/>
            <person name="Sisk P."/>
            <person name="Stolte C."/>
            <person name="Sykes S."/>
            <person name="White J."/>
            <person name="Yandava C."/>
            <person name="Haas B."/>
            <person name="Henn M.R."/>
            <person name="Nusbaum C."/>
            <person name="Birren B."/>
        </authorList>
    </citation>
    <scope>NUCLEOTIDE SEQUENCE [LARGE SCALE GENOMIC DNA]</scope>
</reference>
<proteinExistence type="predicted"/>
<dbReference type="OrthoDB" id="5843528at2759"/>
<dbReference type="KEGG" id="loa:LOAG_00083"/>
<feature type="coiled-coil region" evidence="1">
    <location>
        <begin position="24"/>
        <end position="51"/>
    </location>
</feature>
<keyword evidence="1" id="KW-0175">Coiled coil</keyword>
<feature type="region of interest" description="Disordered" evidence="2">
    <location>
        <begin position="590"/>
        <end position="612"/>
    </location>
</feature>
<evidence type="ECO:0000256" key="2">
    <source>
        <dbReference type="SAM" id="MobiDB-lite"/>
    </source>
</evidence>
<evidence type="ECO:0000313" key="4">
    <source>
        <dbReference type="Proteomes" id="UP000095285"/>
    </source>
</evidence>
<feature type="compositionally biased region" description="Polar residues" evidence="2">
    <location>
        <begin position="727"/>
        <end position="736"/>
    </location>
</feature>
<name>A0A1I7VVD8_LOALO</name>
<evidence type="ECO:0000256" key="1">
    <source>
        <dbReference type="SAM" id="Coils"/>
    </source>
</evidence>
<sequence>MGDALRNAVLSRSSYIFSARKDNAEEVAKRRAAIKEEIEQRQRLARKLHDEKMARAVAQKKGHLLKQREAQQREMLRAKAVLDRRTQILAEKEKEKKEAMLAKVHALASRLTVQHKSRPVYAFGSSTPRELEYLTQLTREQKVYDRKLIPSERSPTAASGSSSHATLTPPYDSRHYTGASMTESLYVARPELKTRHKRTSNFMTQSMLITPKPIKTTKFNQTSIHRQSAVQAPLSATKAASPVVNEVPIRAKNLVQQHVPPLYGQKPPIVQSTSSEAKITLKTKPVARGVHKSTGLKTYNKTKAQAILQKPSGDQMNETVLTLGNDDIKAQYDIATTGAKNVINIKEIVNPVPNVNGIKKLDGKCVMVEVSDEKERMETTDYASEVVRGDMRESNADMEGKVIPESALGCATETTAAPLHDLSCEKEDKSVSGAKTDTAALVSMVDMVVDQETEMHKEQQKGNGVLKESQIEIQSFTEISEIDHDDPVTVCPDSSHSKLVDEEQGNIESTAEEFVQKESVIDERFPETGRGCMQDEITIQKPYEIAEDKKESGVSVAEANINLAKEEIGSSAQNNSTLKADGLEAEDLKLAEEKNSMEERRRIQDGFLEREQREREMRKAKLASIMSRTRGGAPSVSVVPPALHIENSEIEALKHNKADVPLSSEYTPMKNALSHTTASVLQKLATTNPKLLSVLQRNGSNRSLADELSAADSSMSVTIPGHPVDSIASQEGSSTIRHLPFEPDVNHRPVAMK</sequence>
<dbReference type="Proteomes" id="UP000095285">
    <property type="component" value="Unassembled WGS sequence"/>
</dbReference>
<dbReference type="eggNOG" id="ENOG502SYA3">
    <property type="taxonomic scope" value="Eukaryota"/>
</dbReference>
<feature type="region of interest" description="Disordered" evidence="2">
    <location>
        <begin position="145"/>
        <end position="176"/>
    </location>
</feature>
<gene>
    <name evidence="3 5" type="ORF">LOAG_00083</name>
</gene>
<dbReference type="EMBL" id="JH712077">
    <property type="protein sequence ID" value="EFO28394.1"/>
    <property type="molecule type" value="Genomic_DNA"/>
</dbReference>
<dbReference type="OMA" id="PMTNTLP"/>
<feature type="compositionally biased region" description="Polar residues" evidence="2">
    <location>
        <begin position="153"/>
        <end position="166"/>
    </location>
</feature>
<evidence type="ECO:0000313" key="5">
    <source>
        <dbReference type="WBParaSite" id="EN70_6694"/>
    </source>
</evidence>
<dbReference type="GeneID" id="9937460"/>
<dbReference type="STRING" id="7209.A0A1I7VVD8"/>
<protein>
    <submittedName>
        <fullName evidence="5">MAP7 domain-containing protein 2</fullName>
    </submittedName>
</protein>
<organism evidence="4 5">
    <name type="scientific">Loa loa</name>
    <name type="common">Eye worm</name>
    <name type="synonym">Filaria loa</name>
    <dbReference type="NCBI Taxonomy" id="7209"/>
    <lineage>
        <taxon>Eukaryota</taxon>
        <taxon>Metazoa</taxon>
        <taxon>Ecdysozoa</taxon>
        <taxon>Nematoda</taxon>
        <taxon>Chromadorea</taxon>
        <taxon>Rhabditida</taxon>
        <taxon>Spirurina</taxon>
        <taxon>Spiruromorpha</taxon>
        <taxon>Filarioidea</taxon>
        <taxon>Onchocercidae</taxon>
        <taxon>Loa</taxon>
    </lineage>
</organism>
<accession>A0A1S0UCL0</accession>
<dbReference type="CTD" id="9937460"/>
<feature type="region of interest" description="Disordered" evidence="2">
    <location>
        <begin position="724"/>
        <end position="753"/>
    </location>
</feature>
<dbReference type="WBParaSite" id="EN70_6694">
    <property type="protein sequence ID" value="EN70_6694"/>
    <property type="gene ID" value="EN70_6694"/>
</dbReference>
<keyword evidence="4" id="KW-1185">Reference proteome</keyword>
<reference evidence="5" key="2">
    <citation type="submission" date="2016-11" db="UniProtKB">
        <authorList>
            <consortium name="WormBaseParasite"/>
        </authorList>
    </citation>
    <scope>IDENTIFICATION</scope>
</reference>
<dbReference type="AlphaFoldDB" id="A0A1I7VVD8"/>
<accession>A0A1I7VVD8</accession>
<evidence type="ECO:0000313" key="3">
    <source>
        <dbReference type="EMBL" id="EFO28394.1"/>
    </source>
</evidence>